<dbReference type="SMART" id="SM00766">
    <property type="entry name" value="DnaG_DnaB_bind"/>
    <property type="match status" value="1"/>
</dbReference>
<dbReference type="EMBL" id="PTQZ01000041">
    <property type="protein sequence ID" value="PQA48587.1"/>
    <property type="molecule type" value="Genomic_DNA"/>
</dbReference>
<gene>
    <name evidence="3" type="ORF">C5O18_03105</name>
</gene>
<keyword evidence="4" id="KW-1185">Reference proteome</keyword>
<sequence length="145" mass="15833">MATTDPTSTTVRLLLRDPSQAIRWPDELLADLDDPESGLLRQLAAELRRQPVRSVAALLGSWHGSPEGEALGAIAAADSLAPAGDSQLEADALLHRLRQRALDARVDRLSRDLQQSPSRETLQALTELKRQQTELMRDRPGPGDA</sequence>
<keyword evidence="1" id="KW-0639">Primosome</keyword>
<dbReference type="RefSeq" id="WP_105191400.1">
    <property type="nucleotide sequence ID" value="NZ_PTQZ01000041.1"/>
</dbReference>
<reference evidence="4" key="1">
    <citation type="submission" date="2018-02" db="EMBL/GenBank/DDBJ databases">
        <title>Genome sequencing of Solimonas sp. HR-BB.</title>
        <authorList>
            <person name="Lee Y."/>
            <person name="Jeon C.O."/>
        </authorList>
    </citation>
    <scope>NUCLEOTIDE SEQUENCE [LARGE SCALE GENOMIC DNA]</scope>
    <source>
        <strain evidence="4">HR-E</strain>
    </source>
</reference>
<name>A0A2P6ATW6_9GAMM</name>
<dbReference type="Gene3D" id="1.10.860.10">
    <property type="entry name" value="DNAb Helicase, Chain A"/>
    <property type="match status" value="1"/>
</dbReference>
<dbReference type="OrthoDB" id="9803773at2"/>
<dbReference type="Proteomes" id="UP000243900">
    <property type="component" value="Unassembled WGS sequence"/>
</dbReference>
<evidence type="ECO:0000313" key="3">
    <source>
        <dbReference type="EMBL" id="PQA48587.1"/>
    </source>
</evidence>
<feature type="domain" description="DNA primase DnaG DnaB-binding" evidence="2">
    <location>
        <begin position="6"/>
        <end position="129"/>
    </location>
</feature>
<dbReference type="GO" id="GO:0006269">
    <property type="term" value="P:DNA replication, synthesis of primer"/>
    <property type="evidence" value="ECO:0007669"/>
    <property type="project" value="UniProtKB-KW"/>
</dbReference>
<dbReference type="AlphaFoldDB" id="A0A2P6ATW6"/>
<protein>
    <recommendedName>
        <fullName evidence="2">DNA primase DnaG DnaB-binding domain-containing protein</fullName>
    </recommendedName>
</protein>
<evidence type="ECO:0000259" key="2">
    <source>
        <dbReference type="SMART" id="SM00766"/>
    </source>
</evidence>
<proteinExistence type="predicted"/>
<organism evidence="3 4">
    <name type="scientific">Amnimonas aquatica</name>
    <dbReference type="NCBI Taxonomy" id="2094561"/>
    <lineage>
        <taxon>Bacteria</taxon>
        <taxon>Pseudomonadati</taxon>
        <taxon>Pseudomonadota</taxon>
        <taxon>Gammaproteobacteria</taxon>
        <taxon>Moraxellales</taxon>
        <taxon>Moraxellaceae</taxon>
        <taxon>Amnimonas</taxon>
    </lineage>
</organism>
<dbReference type="Pfam" id="PF08278">
    <property type="entry name" value="DnaG_DnaB_bind"/>
    <property type="match status" value="1"/>
</dbReference>
<dbReference type="InterPro" id="IPR013173">
    <property type="entry name" value="DNA_primase_DnaG_DnaB-bd_dom"/>
</dbReference>
<comment type="caution">
    <text evidence="3">The sequence shown here is derived from an EMBL/GenBank/DDBJ whole genome shotgun (WGS) entry which is preliminary data.</text>
</comment>
<dbReference type="GO" id="GO:1990077">
    <property type="term" value="C:primosome complex"/>
    <property type="evidence" value="ECO:0007669"/>
    <property type="project" value="UniProtKB-KW"/>
</dbReference>
<evidence type="ECO:0000256" key="1">
    <source>
        <dbReference type="ARBA" id="ARBA00022515"/>
    </source>
</evidence>
<evidence type="ECO:0000313" key="4">
    <source>
        <dbReference type="Proteomes" id="UP000243900"/>
    </source>
</evidence>
<accession>A0A2P6ATW6</accession>
<dbReference type="InterPro" id="IPR016136">
    <property type="entry name" value="DNA_helicase_N/primase_C"/>
</dbReference>
<dbReference type="SUPFAM" id="SSF117023">
    <property type="entry name" value="DNA primase DnaG, C-terminal domain"/>
    <property type="match status" value="1"/>
</dbReference>